<dbReference type="GO" id="GO:0016192">
    <property type="term" value="P:vesicle-mediated transport"/>
    <property type="evidence" value="ECO:0007669"/>
    <property type="project" value="InterPro"/>
</dbReference>
<name>A0A922S241_SCHHA</name>
<dbReference type="Pfam" id="PF19031">
    <property type="entry name" value="Intu_longin_1"/>
    <property type="match status" value="1"/>
</dbReference>
<proteinExistence type="inferred from homology"/>
<sequence length="510" mass="58617">MKVLCRLVRQGAMFVVDRPKVLELFIYTRDKCEVGDEYKKILYFFPNEKSLDDKLNSIGLSEAIATFTNSFNSPCTSIRTKNTKRLFKSLTPSIQIVIVISVPSFVSSANDNLVENDYLHNEIIDSVLSIACETFELFHGKVTEIVKTYDYEILKAKLEHFFSRYLRTMLFEYCDILDCFNGIQFISIEPTDFGRVHGLLNRIGYSFNCTEHSAFFFEGRLIYSTLDLTYVRHIYHYLNSFLFIEQPDLTHATTMKTKSKHLGRYLVGPKDLSDLSLQIKCPLICTPGSHLPNCQLITYQALRAILCLLIKGTDPIPMEFFVEFDRMVGPRLTLLAERLASNQTCSFMDGSIFPLHLMESTADNNSHTLPTLGNLTINEEGVSNAIEDLDYIDSPLSSLYSNRFIYWNSSTCSVMTTLHFYTGSGKRPIKGAKLILDAMVNLREEFSLRPNSWHEEIAVRLDSHCWIVCRRSNGREVYMVFTIKQESLHKLEEAIRHVYDTTFRGLFLLD</sequence>
<keyword evidence="5" id="KW-1185">Reference proteome</keyword>
<dbReference type="PANTHER" id="PTHR13056:SF0">
    <property type="entry name" value="VACUOLAR FUSION PROTEIN CCZ1 HOMOLOG-RELATED"/>
    <property type="match status" value="1"/>
</dbReference>
<reference evidence="4" key="2">
    <citation type="journal article" date="2019" name="Gigascience">
        <title>High-quality Schistosoma haematobium genome achieved by single-molecule and long-range sequencing.</title>
        <authorList>
            <person name="Stroehlein A.J."/>
            <person name="Korhonen P.K."/>
            <person name="Chong T.M."/>
            <person name="Lim Y.L."/>
            <person name="Chan K.G."/>
            <person name="Webster B."/>
            <person name="Rollinson D."/>
            <person name="Brindley P.J."/>
            <person name="Gasser R.B."/>
            <person name="Young N.D."/>
        </authorList>
    </citation>
    <scope>NUCLEOTIDE SEQUENCE</scope>
</reference>
<dbReference type="OrthoDB" id="240546at2759"/>
<gene>
    <name evidence="4" type="primary">CCZ1_2</name>
    <name evidence="4" type="ORF">MS3_00010354</name>
</gene>
<reference evidence="4" key="4">
    <citation type="journal article" date="2022" name="PLoS Pathog.">
        <title>Chromosome-level genome of Schistosoma haematobium underpins genome-wide explorations of molecular variation.</title>
        <authorList>
            <person name="Stroehlein A.J."/>
            <person name="Korhonen P.K."/>
            <person name="Lee V.V."/>
            <person name="Ralph S.A."/>
            <person name="Mentink-Kane M."/>
            <person name="You H."/>
            <person name="McManus D.P."/>
            <person name="Tchuente L.T."/>
            <person name="Stothard J.R."/>
            <person name="Kaur P."/>
            <person name="Dudchenko O."/>
            <person name="Aiden E.L."/>
            <person name="Yang B."/>
            <person name="Yang H."/>
            <person name="Emery A.M."/>
            <person name="Webster B.L."/>
            <person name="Brindley P.J."/>
            <person name="Rollinson D."/>
            <person name="Chang B.C.H."/>
            <person name="Gasser R.B."/>
            <person name="Young N.D."/>
        </authorList>
    </citation>
    <scope>NUCLEOTIDE SEQUENCE</scope>
</reference>
<dbReference type="GO" id="GO:0035658">
    <property type="term" value="C:Mon1-Ccz1 complex"/>
    <property type="evidence" value="ECO:0007669"/>
    <property type="project" value="InterPro"/>
</dbReference>
<organism evidence="4 5">
    <name type="scientific">Schistosoma haematobium</name>
    <name type="common">Blood fluke</name>
    <dbReference type="NCBI Taxonomy" id="6185"/>
    <lineage>
        <taxon>Eukaryota</taxon>
        <taxon>Metazoa</taxon>
        <taxon>Spiralia</taxon>
        <taxon>Lophotrochozoa</taxon>
        <taxon>Platyhelminthes</taxon>
        <taxon>Trematoda</taxon>
        <taxon>Digenea</taxon>
        <taxon>Strigeidida</taxon>
        <taxon>Schistosomatoidea</taxon>
        <taxon>Schistosomatidae</taxon>
        <taxon>Schistosoma</taxon>
    </lineage>
</organism>
<accession>A0A922S241</accession>
<reference evidence="4" key="3">
    <citation type="submission" date="2021-06" db="EMBL/GenBank/DDBJ databases">
        <title>Chromosome-level genome assembly for S. haematobium.</title>
        <authorList>
            <person name="Stroehlein A.J."/>
        </authorList>
    </citation>
    <scope>NUCLEOTIDE SEQUENCE</scope>
</reference>
<dbReference type="CTD" id="24596233"/>
<evidence type="ECO:0000259" key="2">
    <source>
        <dbReference type="Pfam" id="PF19031"/>
    </source>
</evidence>
<protein>
    <submittedName>
        <fullName evidence="4">Vacuolar fusion protein ccz1</fullName>
    </submittedName>
</protein>
<dbReference type="Proteomes" id="UP000471633">
    <property type="component" value="Unassembled WGS sequence"/>
</dbReference>
<dbReference type="PANTHER" id="PTHR13056">
    <property type="entry name" value="VACUOLAR FUSION PROTEIN CCZ1 HOMOLOG-RELATED"/>
    <property type="match status" value="1"/>
</dbReference>
<evidence type="ECO:0000313" key="5">
    <source>
        <dbReference type="Proteomes" id="UP000471633"/>
    </source>
</evidence>
<feature type="domain" description="CCZ1/INTU/HSP4 first Longin" evidence="2">
    <location>
        <begin position="25"/>
        <end position="140"/>
    </location>
</feature>
<evidence type="ECO:0000256" key="1">
    <source>
        <dbReference type="ARBA" id="ARBA00005352"/>
    </source>
</evidence>
<dbReference type="RefSeq" id="XP_051071060.1">
    <property type="nucleotide sequence ID" value="XM_051218718.1"/>
</dbReference>
<dbReference type="AlphaFoldDB" id="A0A922S241"/>
<feature type="domain" description="CCZ1/INTU second Longin" evidence="3">
    <location>
        <begin position="212"/>
        <end position="314"/>
    </location>
</feature>
<reference evidence="4" key="1">
    <citation type="journal article" date="2012" name="Nat. Genet.">
        <title>Whole-genome sequence of Schistosoma haematobium.</title>
        <authorList>
            <person name="Young N.D."/>
            <person name="Jex A.R."/>
            <person name="Li B."/>
            <person name="Liu S."/>
            <person name="Yang L."/>
            <person name="Xiong Z."/>
            <person name="Li Y."/>
            <person name="Cantacessi C."/>
            <person name="Hall R.S."/>
            <person name="Xu X."/>
            <person name="Chen F."/>
            <person name="Wu X."/>
            <person name="Zerlotini A."/>
            <person name="Oliveira G."/>
            <person name="Hofmann A."/>
            <person name="Zhang G."/>
            <person name="Fang X."/>
            <person name="Kang Y."/>
            <person name="Campbell B.E."/>
            <person name="Loukas A."/>
            <person name="Ranganathan S."/>
            <person name="Rollinson D."/>
            <person name="Rinaldi G."/>
            <person name="Brindley P.J."/>
            <person name="Yang H."/>
            <person name="Wang J."/>
            <person name="Wang J."/>
            <person name="Gasser R.B."/>
        </authorList>
    </citation>
    <scope>NUCLEOTIDE SEQUENCE</scope>
</reference>
<dbReference type="Pfam" id="PF19032">
    <property type="entry name" value="Intu_longin_2"/>
    <property type="match status" value="1"/>
</dbReference>
<dbReference type="InterPro" id="IPR013176">
    <property type="entry name" value="Ccz1"/>
</dbReference>
<comment type="caution">
    <text evidence="4">The sequence shown here is derived from an EMBL/GenBank/DDBJ whole genome shotgun (WGS) entry which is preliminary data.</text>
</comment>
<evidence type="ECO:0000313" key="4">
    <source>
        <dbReference type="EMBL" id="KAH9590703.1"/>
    </source>
</evidence>
<dbReference type="EMBL" id="AMPZ03000002">
    <property type="protein sequence ID" value="KAH9590703.1"/>
    <property type="molecule type" value="Genomic_DNA"/>
</dbReference>
<comment type="similarity">
    <text evidence="1">Belongs to the CCZ1 family.</text>
</comment>
<dbReference type="KEGG" id="shx:MS3_00010354"/>
<dbReference type="InterPro" id="IPR043987">
    <property type="entry name" value="CCZ1/INTU/HSP4_longin_1"/>
</dbReference>
<dbReference type="InterPro" id="IPR043988">
    <property type="entry name" value="CCZ1/INTU_longin_2"/>
</dbReference>
<dbReference type="GeneID" id="24596233"/>
<evidence type="ECO:0000259" key="3">
    <source>
        <dbReference type="Pfam" id="PF19032"/>
    </source>
</evidence>